<keyword evidence="3" id="KW-1185">Reference proteome</keyword>
<evidence type="ECO:0000313" key="2">
    <source>
        <dbReference type="EMBL" id="MED6140941.1"/>
    </source>
</evidence>
<accession>A0ABU6SWV5</accession>
<comment type="caution">
    <text evidence="2">The sequence shown here is derived from an EMBL/GenBank/DDBJ whole genome shotgun (WGS) entry which is preliminary data.</text>
</comment>
<protein>
    <submittedName>
        <fullName evidence="2">Uncharacterized protein</fullName>
    </submittedName>
</protein>
<organism evidence="2 3">
    <name type="scientific">Stylosanthes scabra</name>
    <dbReference type="NCBI Taxonomy" id="79078"/>
    <lineage>
        <taxon>Eukaryota</taxon>
        <taxon>Viridiplantae</taxon>
        <taxon>Streptophyta</taxon>
        <taxon>Embryophyta</taxon>
        <taxon>Tracheophyta</taxon>
        <taxon>Spermatophyta</taxon>
        <taxon>Magnoliopsida</taxon>
        <taxon>eudicotyledons</taxon>
        <taxon>Gunneridae</taxon>
        <taxon>Pentapetalae</taxon>
        <taxon>rosids</taxon>
        <taxon>fabids</taxon>
        <taxon>Fabales</taxon>
        <taxon>Fabaceae</taxon>
        <taxon>Papilionoideae</taxon>
        <taxon>50 kb inversion clade</taxon>
        <taxon>dalbergioids sensu lato</taxon>
        <taxon>Dalbergieae</taxon>
        <taxon>Pterocarpus clade</taxon>
        <taxon>Stylosanthes</taxon>
    </lineage>
</organism>
<evidence type="ECO:0000313" key="3">
    <source>
        <dbReference type="Proteomes" id="UP001341840"/>
    </source>
</evidence>
<dbReference type="EMBL" id="JASCZI010062943">
    <property type="protein sequence ID" value="MED6140941.1"/>
    <property type="molecule type" value="Genomic_DNA"/>
</dbReference>
<feature type="non-terminal residue" evidence="2">
    <location>
        <position position="1"/>
    </location>
</feature>
<name>A0ABU6SWV5_9FABA</name>
<sequence>GCLRSAPKEGREAELRVPLAKPPRPWMTESGQNGRVAIGAEDGTVTKGRIATTDLEPTEVAETILPPPKLLDLDLMVILEAALPYTANRAIEPEEGMWTAAGRTTTATMADGGLRARQLRRFFLLNSPPLLVAVFPWNCNGNGEEKSRDGWQWSVAANRVPMIAEVGA</sequence>
<dbReference type="Proteomes" id="UP001341840">
    <property type="component" value="Unassembled WGS sequence"/>
</dbReference>
<evidence type="ECO:0000256" key="1">
    <source>
        <dbReference type="SAM" id="MobiDB-lite"/>
    </source>
</evidence>
<reference evidence="2 3" key="1">
    <citation type="journal article" date="2023" name="Plants (Basel)">
        <title>Bridging the Gap: Combining Genomics and Transcriptomics Approaches to Understand Stylosanthes scabra, an Orphan Legume from the Brazilian Caatinga.</title>
        <authorList>
            <person name="Ferreira-Neto J.R.C."/>
            <person name="da Silva M.D."/>
            <person name="Binneck E."/>
            <person name="de Melo N.F."/>
            <person name="da Silva R.H."/>
            <person name="de Melo A.L.T.M."/>
            <person name="Pandolfi V."/>
            <person name="Bustamante F.O."/>
            <person name="Brasileiro-Vidal A.C."/>
            <person name="Benko-Iseppon A.M."/>
        </authorList>
    </citation>
    <scope>NUCLEOTIDE SEQUENCE [LARGE SCALE GENOMIC DNA]</scope>
    <source>
        <tissue evidence="2">Leaves</tissue>
    </source>
</reference>
<gene>
    <name evidence="2" type="ORF">PIB30_098500</name>
</gene>
<proteinExistence type="predicted"/>
<feature type="compositionally biased region" description="Basic and acidic residues" evidence="1">
    <location>
        <begin position="1"/>
        <end position="15"/>
    </location>
</feature>
<feature type="region of interest" description="Disordered" evidence="1">
    <location>
        <begin position="1"/>
        <end position="31"/>
    </location>
</feature>